<gene>
    <name evidence="2" type="ORF">SAMN06296036_101105</name>
</gene>
<sequence length="271" mass="29822">MRRLLLIISLLVSSSSFSQGDTLRCNRKQSVCEIQNRRITIGDKIGVFARDGFLVAIGEVMKIRGTLRIIEIKTAYGRILKSHRAEIIRDREAKQPEKFFKVMKGLKESFWGGHLGIYSMGIGDGITATSFEGQYQWKWKKFTYFIIKSSFITGSGEASAKLLDVTNTTVDISVFTVAGGLSEIFRPYEPLSVRASGVAGFGQSSVSLGVDGSVSDILNDRIVEGTVLLIHGEVSAFYRMDAGYHPMVSLNVMSLHNSTNIGFSVGVFAEL</sequence>
<evidence type="ECO:0000313" key="2">
    <source>
        <dbReference type="EMBL" id="SME88101.1"/>
    </source>
</evidence>
<dbReference type="OrthoDB" id="10002089at2"/>
<evidence type="ECO:0008006" key="4">
    <source>
        <dbReference type="Google" id="ProtNLM"/>
    </source>
</evidence>
<dbReference type="RefSeq" id="WP_132314758.1">
    <property type="nucleotide sequence ID" value="NZ_FWZT01000001.1"/>
</dbReference>
<evidence type="ECO:0000313" key="3">
    <source>
        <dbReference type="Proteomes" id="UP000192907"/>
    </source>
</evidence>
<evidence type="ECO:0000256" key="1">
    <source>
        <dbReference type="SAM" id="SignalP"/>
    </source>
</evidence>
<protein>
    <recommendedName>
        <fullName evidence="4">Outer membrane protein beta-barrel domain-containing protein</fullName>
    </recommendedName>
</protein>
<dbReference type="EMBL" id="FWZT01000001">
    <property type="protein sequence ID" value="SME88101.1"/>
    <property type="molecule type" value="Genomic_DNA"/>
</dbReference>
<organism evidence="2 3">
    <name type="scientific">Pseudobacteriovorax antillogorgiicola</name>
    <dbReference type="NCBI Taxonomy" id="1513793"/>
    <lineage>
        <taxon>Bacteria</taxon>
        <taxon>Pseudomonadati</taxon>
        <taxon>Bdellovibrionota</taxon>
        <taxon>Oligoflexia</taxon>
        <taxon>Oligoflexales</taxon>
        <taxon>Pseudobacteriovoracaceae</taxon>
        <taxon>Pseudobacteriovorax</taxon>
    </lineage>
</organism>
<accession>A0A1Y6B2I0</accession>
<name>A0A1Y6B2I0_9BACT</name>
<keyword evidence="1" id="KW-0732">Signal</keyword>
<feature type="chain" id="PRO_5012644681" description="Outer membrane protein beta-barrel domain-containing protein" evidence="1">
    <location>
        <begin position="19"/>
        <end position="271"/>
    </location>
</feature>
<dbReference type="STRING" id="1513793.SAMN06296036_101105"/>
<proteinExistence type="predicted"/>
<keyword evidence="3" id="KW-1185">Reference proteome</keyword>
<dbReference type="AlphaFoldDB" id="A0A1Y6B2I0"/>
<dbReference type="Proteomes" id="UP000192907">
    <property type="component" value="Unassembled WGS sequence"/>
</dbReference>
<reference evidence="3" key="1">
    <citation type="submission" date="2017-04" db="EMBL/GenBank/DDBJ databases">
        <authorList>
            <person name="Varghese N."/>
            <person name="Submissions S."/>
        </authorList>
    </citation>
    <scope>NUCLEOTIDE SEQUENCE [LARGE SCALE GENOMIC DNA]</scope>
    <source>
        <strain evidence="3">RKEM611</strain>
    </source>
</reference>
<feature type="signal peptide" evidence="1">
    <location>
        <begin position="1"/>
        <end position="18"/>
    </location>
</feature>